<proteinExistence type="predicted"/>
<evidence type="ECO:0000313" key="1">
    <source>
        <dbReference type="EMBL" id="ADV15203.1"/>
    </source>
</evidence>
<name>E8TPG8_MESCW</name>
<dbReference type="KEGG" id="mci:Mesci_6208"/>
<accession>E8TPG8</accession>
<dbReference type="Proteomes" id="UP000007471">
    <property type="component" value="Plasmid pMESCI01"/>
</dbReference>
<dbReference type="AlphaFoldDB" id="E8TPG8"/>
<reference evidence="2" key="1">
    <citation type="submission" date="2011-01" db="EMBL/GenBank/DDBJ databases">
        <title>Complete sequence of plasmid of Mesorhizobium ciceri bv. biserrulae WSM1271.</title>
        <authorList>
            <person name="Lucas S."/>
            <person name="Copeland A."/>
            <person name="Lapidus A."/>
            <person name="Cheng J.-F."/>
            <person name="Goodwin L."/>
            <person name="Pitluck S."/>
            <person name="Teshima H."/>
            <person name="Detter J.C."/>
            <person name="Han C."/>
            <person name="Tapia R."/>
            <person name="Land M."/>
            <person name="Hauser L."/>
            <person name="Kyrpides N."/>
            <person name="Ivanova N."/>
            <person name="Nandasena K."/>
            <person name="Reeve W.G."/>
            <person name="Howieson J.G."/>
            <person name="O'Hara G."/>
            <person name="Tiwari R.P."/>
            <person name="Woyke T."/>
        </authorList>
    </citation>
    <scope>NUCLEOTIDE SEQUENCE [LARGE SCALE GENOMIC DNA]</scope>
    <source>
        <strain evidence="2">HAMBI 2942 / LMG 23838 / WSM1271</strain>
        <plasmid evidence="2">Plasmid pMESCI01</plasmid>
    </source>
</reference>
<gene>
    <name evidence="1" type="ordered locus">Mesci_6208</name>
</gene>
<sequence length="196" mass="22284">MTPILSVTLMAVLGRRRRKNCRDYVAAGAPPKWRGRQFYDDAPTVRWPQPIRSPGGSVRACHQARSKKIRSRSRVFDPSDRAPLDTITLRGSFKCHPWRHSRYVRGEHGGPEPKPSLVEGPHCPQRRAVCLGFLEAFRTFCLAAPVEMRALLEEVGVFWIRCGATLIQAFMGFESVERYRLSPRSLACQFKLRCCG</sequence>
<dbReference type="OrthoDB" id="8101519at2"/>
<dbReference type="HOGENOM" id="CLU_1388797_0_0_5"/>
<dbReference type="EMBL" id="CP002448">
    <property type="protein sequence ID" value="ADV15203.1"/>
    <property type="molecule type" value="Genomic_DNA"/>
</dbReference>
<evidence type="ECO:0000313" key="2">
    <source>
        <dbReference type="Proteomes" id="UP000007471"/>
    </source>
</evidence>
<keyword evidence="1" id="KW-0614">Plasmid</keyword>
<geneLocation type="plasmid" evidence="1 2">
    <name>pMESCI01</name>
</geneLocation>
<protein>
    <submittedName>
        <fullName evidence="1">Uncharacterized protein</fullName>
    </submittedName>
</protein>
<organism evidence="1 2">
    <name type="scientific">Mesorhizobium ciceri biovar biserrulae (strain HAMBI 2942 / LMG 23838 / WSM1271)</name>
    <dbReference type="NCBI Taxonomy" id="765698"/>
    <lineage>
        <taxon>Bacteria</taxon>
        <taxon>Pseudomonadati</taxon>
        <taxon>Pseudomonadota</taxon>
        <taxon>Alphaproteobacteria</taxon>
        <taxon>Hyphomicrobiales</taxon>
        <taxon>Phyllobacteriaceae</taxon>
        <taxon>Mesorhizobium</taxon>
    </lineage>
</organism>